<evidence type="ECO:0000313" key="3">
    <source>
        <dbReference type="Proteomes" id="UP000296468"/>
    </source>
</evidence>
<protein>
    <submittedName>
        <fullName evidence="2">Uncharacterized protein</fullName>
    </submittedName>
</protein>
<dbReference type="Proteomes" id="UP000296468">
    <property type="component" value="Chromosome"/>
</dbReference>
<evidence type="ECO:0000313" key="2">
    <source>
        <dbReference type="EMBL" id="QBZ92321.1"/>
    </source>
</evidence>
<gene>
    <name evidence="2" type="ORF">EPZ47_27745</name>
</gene>
<accession>A0A4P7PMZ9</accession>
<evidence type="ECO:0000256" key="1">
    <source>
        <dbReference type="SAM" id="MobiDB-lite"/>
    </source>
</evidence>
<dbReference type="AlphaFoldDB" id="A0A4P7PMZ9"/>
<sequence length="99" mass="11039">MGAGLLANAVGQLASLLNVKPHSRASPLPQGSVQDMRFLQHRTRRPGPPPIRNDLNSRRRSGRLARLTTLDRERHTNGTYQHASDAGPRSRVRLRRSSL</sequence>
<feature type="region of interest" description="Disordered" evidence="1">
    <location>
        <begin position="22"/>
        <end position="99"/>
    </location>
</feature>
<feature type="compositionally biased region" description="Basic residues" evidence="1">
    <location>
        <begin position="90"/>
        <end position="99"/>
    </location>
</feature>
<proteinExistence type="predicted"/>
<dbReference type="KEGG" id="pvk:EPZ47_27745"/>
<dbReference type="EMBL" id="CP035088">
    <property type="protein sequence ID" value="QBZ92321.1"/>
    <property type="molecule type" value="Genomic_DNA"/>
</dbReference>
<name>A0A4P7PMZ9_9PSED</name>
<reference evidence="2 3" key="1">
    <citation type="journal article" date="2019" name="Front. Microbiol.">
        <title>In silico and Genetic Analyses of Cyclic Lipopeptide Synthetic Gene Clusters in Pseudomonas sp. 11K1.</title>
        <authorList>
            <person name="Zhao H."/>
            <person name="Liu Y.P."/>
            <person name="Zhang L.Q."/>
        </authorList>
    </citation>
    <scope>NUCLEOTIDE SEQUENCE [LARGE SCALE GENOMIC DNA]</scope>
    <source>
        <strain evidence="2 3">11K1</strain>
    </source>
</reference>
<organism evidence="2 3">
    <name type="scientific">Pseudomonas viciae</name>
    <dbReference type="NCBI Taxonomy" id="2505979"/>
    <lineage>
        <taxon>Bacteria</taxon>
        <taxon>Pseudomonadati</taxon>
        <taxon>Pseudomonadota</taxon>
        <taxon>Gammaproteobacteria</taxon>
        <taxon>Pseudomonadales</taxon>
        <taxon>Pseudomonadaceae</taxon>
        <taxon>Pseudomonas</taxon>
    </lineage>
</organism>